<evidence type="ECO:0000313" key="2">
    <source>
        <dbReference type="Proteomes" id="UP001249851"/>
    </source>
</evidence>
<name>A0AAD9Q6I3_ACRCE</name>
<evidence type="ECO:0000313" key="1">
    <source>
        <dbReference type="EMBL" id="KAK2555630.1"/>
    </source>
</evidence>
<dbReference type="Proteomes" id="UP001249851">
    <property type="component" value="Unassembled WGS sequence"/>
</dbReference>
<protein>
    <submittedName>
        <fullName evidence="1">Uncharacterized protein</fullName>
    </submittedName>
</protein>
<keyword evidence="2" id="KW-1185">Reference proteome</keyword>
<proteinExistence type="predicted"/>
<accession>A0AAD9Q6I3</accession>
<dbReference type="EMBL" id="JARQWQ010000061">
    <property type="protein sequence ID" value="KAK2555630.1"/>
    <property type="molecule type" value="Genomic_DNA"/>
</dbReference>
<comment type="caution">
    <text evidence="1">The sequence shown here is derived from an EMBL/GenBank/DDBJ whole genome shotgun (WGS) entry which is preliminary data.</text>
</comment>
<reference evidence="1" key="1">
    <citation type="journal article" date="2023" name="G3 (Bethesda)">
        <title>Whole genome assembly and annotation of the endangered Caribbean coral Acropora cervicornis.</title>
        <authorList>
            <person name="Selwyn J.D."/>
            <person name="Vollmer S.V."/>
        </authorList>
    </citation>
    <scope>NUCLEOTIDE SEQUENCE</scope>
    <source>
        <strain evidence="1">K2</strain>
    </source>
</reference>
<organism evidence="1 2">
    <name type="scientific">Acropora cervicornis</name>
    <name type="common">Staghorn coral</name>
    <dbReference type="NCBI Taxonomy" id="6130"/>
    <lineage>
        <taxon>Eukaryota</taxon>
        <taxon>Metazoa</taxon>
        <taxon>Cnidaria</taxon>
        <taxon>Anthozoa</taxon>
        <taxon>Hexacorallia</taxon>
        <taxon>Scleractinia</taxon>
        <taxon>Astrocoeniina</taxon>
        <taxon>Acroporidae</taxon>
        <taxon>Acropora</taxon>
    </lineage>
</organism>
<gene>
    <name evidence="1" type="ORF">P5673_022653</name>
</gene>
<sequence>MRWQLKKTAELEWIMSHVLLNHNSTLVISTSLKETYQNIPANAQNEQRNGYVEQKTIQCTEYHRFLYYVTADQSRPIKKRAEDKVRSKIH</sequence>
<dbReference type="AlphaFoldDB" id="A0AAD9Q6I3"/>
<reference evidence="1" key="2">
    <citation type="journal article" date="2023" name="Science">
        <title>Genomic signatures of disease resistance in endangered staghorn corals.</title>
        <authorList>
            <person name="Vollmer S.V."/>
            <person name="Selwyn J.D."/>
            <person name="Despard B.A."/>
            <person name="Roesel C.L."/>
        </authorList>
    </citation>
    <scope>NUCLEOTIDE SEQUENCE</scope>
    <source>
        <strain evidence="1">K2</strain>
    </source>
</reference>